<keyword evidence="2" id="KW-1185">Reference proteome</keyword>
<evidence type="ECO:0008006" key="3">
    <source>
        <dbReference type="Google" id="ProtNLM"/>
    </source>
</evidence>
<organism evidence="1 2">
    <name type="scientific">Vespula squamosa</name>
    <name type="common">Southern yellow jacket</name>
    <name type="synonym">Wasp</name>
    <dbReference type="NCBI Taxonomy" id="30214"/>
    <lineage>
        <taxon>Eukaryota</taxon>
        <taxon>Metazoa</taxon>
        <taxon>Ecdysozoa</taxon>
        <taxon>Arthropoda</taxon>
        <taxon>Hexapoda</taxon>
        <taxon>Insecta</taxon>
        <taxon>Pterygota</taxon>
        <taxon>Neoptera</taxon>
        <taxon>Endopterygota</taxon>
        <taxon>Hymenoptera</taxon>
        <taxon>Apocrita</taxon>
        <taxon>Aculeata</taxon>
        <taxon>Vespoidea</taxon>
        <taxon>Vespidae</taxon>
        <taxon>Vespinae</taxon>
        <taxon>Vespula</taxon>
    </lineage>
</organism>
<gene>
    <name evidence="1" type="ORF">V1478_013798</name>
</gene>
<evidence type="ECO:0000313" key="2">
    <source>
        <dbReference type="Proteomes" id="UP001607302"/>
    </source>
</evidence>
<sequence length="69" mass="8342">MCIFNIQQQIFPKNSQTDMSPDTQNSVFDRSINSEFKAFRERFHWYVFFSHKIMNSDLNKRHADVIKII</sequence>
<proteinExistence type="predicted"/>
<protein>
    <recommendedName>
        <fullName evidence="3">Maturase K</fullName>
    </recommendedName>
</protein>
<evidence type="ECO:0000313" key="1">
    <source>
        <dbReference type="EMBL" id="KAL2716122.1"/>
    </source>
</evidence>
<dbReference type="Proteomes" id="UP001607302">
    <property type="component" value="Unassembled WGS sequence"/>
</dbReference>
<dbReference type="AlphaFoldDB" id="A0ABD2A727"/>
<reference evidence="1 2" key="1">
    <citation type="journal article" date="2024" name="Ann. Entomol. Soc. Am.">
        <title>Genomic analyses of the southern and eastern yellowjacket wasps (Hymenoptera: Vespidae) reveal evolutionary signatures of social life.</title>
        <authorList>
            <person name="Catto M.A."/>
            <person name="Caine P.B."/>
            <person name="Orr S.E."/>
            <person name="Hunt B.G."/>
            <person name="Goodisman M.A.D."/>
        </authorList>
    </citation>
    <scope>NUCLEOTIDE SEQUENCE [LARGE SCALE GENOMIC DNA]</scope>
    <source>
        <strain evidence="1">233</strain>
        <tissue evidence="1">Head and thorax</tissue>
    </source>
</reference>
<name>A0ABD2A727_VESSQ</name>
<accession>A0ABD2A727</accession>
<comment type="caution">
    <text evidence="1">The sequence shown here is derived from an EMBL/GenBank/DDBJ whole genome shotgun (WGS) entry which is preliminary data.</text>
</comment>
<dbReference type="EMBL" id="JAUDFV010000154">
    <property type="protein sequence ID" value="KAL2716122.1"/>
    <property type="molecule type" value="Genomic_DNA"/>
</dbReference>